<keyword evidence="1" id="KW-0812">Transmembrane</keyword>
<keyword evidence="1" id="KW-1133">Transmembrane helix</keyword>
<feature type="transmembrane region" description="Helical" evidence="1">
    <location>
        <begin position="20"/>
        <end position="37"/>
    </location>
</feature>
<dbReference type="AlphaFoldDB" id="A0A5P9XRJ8"/>
<sequence length="86" mass="10059">MKTDIHVIAKNVLHHVDMHILSPAYAIGISTIVRFYAKNAQFRRWIKSVPPSRVHKMLSVMVRECAWRSEAWLAEYIRNRQTQNAA</sequence>
<proteinExistence type="predicted"/>
<organism evidence="2 3">
    <name type="scientific">Acidithiobacillus thiooxidans ATCC 19377</name>
    <dbReference type="NCBI Taxonomy" id="637390"/>
    <lineage>
        <taxon>Bacteria</taxon>
        <taxon>Pseudomonadati</taxon>
        <taxon>Pseudomonadota</taxon>
        <taxon>Acidithiobacillia</taxon>
        <taxon>Acidithiobacillales</taxon>
        <taxon>Acidithiobacillaceae</taxon>
        <taxon>Acidithiobacillus</taxon>
    </lineage>
</organism>
<dbReference type="RefSeq" id="WP_031574851.1">
    <property type="nucleotide sequence ID" value="NZ_CP045571.1"/>
</dbReference>
<name>A0A5P9XRJ8_ACITH</name>
<keyword evidence="1" id="KW-0472">Membrane</keyword>
<dbReference type="Proteomes" id="UP000363590">
    <property type="component" value="Chromosome"/>
</dbReference>
<gene>
    <name evidence="2" type="ORF">GCD22_01689</name>
</gene>
<protein>
    <submittedName>
        <fullName evidence="2">Uncharacterized protein</fullName>
    </submittedName>
</protein>
<dbReference type="GeneID" id="60696030"/>
<evidence type="ECO:0000313" key="2">
    <source>
        <dbReference type="EMBL" id="QFX95983.1"/>
    </source>
</evidence>
<dbReference type="EMBL" id="CP045571">
    <property type="protein sequence ID" value="QFX95983.1"/>
    <property type="molecule type" value="Genomic_DNA"/>
</dbReference>
<reference evidence="2 3" key="1">
    <citation type="submission" date="2019-10" db="EMBL/GenBank/DDBJ databases">
        <authorList>
            <person name="Wang R."/>
        </authorList>
    </citation>
    <scope>NUCLEOTIDE SEQUENCE [LARGE SCALE GENOMIC DNA]</scope>
    <source>
        <strain evidence="2 3">ATCC 19377</strain>
    </source>
</reference>
<dbReference type="KEGG" id="atx:GCD22_01689"/>
<evidence type="ECO:0000313" key="3">
    <source>
        <dbReference type="Proteomes" id="UP000363590"/>
    </source>
</evidence>
<accession>A0A5P9XRJ8</accession>
<evidence type="ECO:0000256" key="1">
    <source>
        <dbReference type="SAM" id="Phobius"/>
    </source>
</evidence>